<accession>A0A176VU90</accession>
<gene>
    <name evidence="1" type="ORF">AXG93_285s1020</name>
</gene>
<protein>
    <submittedName>
        <fullName evidence="1">Uncharacterized protein</fullName>
    </submittedName>
</protein>
<dbReference type="EMBL" id="LVLJ01002837">
    <property type="protein sequence ID" value="OAE23446.1"/>
    <property type="molecule type" value="Genomic_DNA"/>
</dbReference>
<dbReference type="AlphaFoldDB" id="A0A176VU90"/>
<name>A0A176VU90_MARPO</name>
<comment type="caution">
    <text evidence="1">The sequence shown here is derived from an EMBL/GenBank/DDBJ whole genome shotgun (WGS) entry which is preliminary data.</text>
</comment>
<evidence type="ECO:0000313" key="2">
    <source>
        <dbReference type="Proteomes" id="UP000077202"/>
    </source>
</evidence>
<proteinExistence type="predicted"/>
<reference evidence="1" key="1">
    <citation type="submission" date="2016-03" db="EMBL/GenBank/DDBJ databases">
        <title>Mechanisms controlling the formation of the plant cell surface in tip-growing cells are functionally conserved among land plants.</title>
        <authorList>
            <person name="Honkanen S."/>
            <person name="Jones V.A."/>
            <person name="Morieri G."/>
            <person name="Champion C."/>
            <person name="Hetherington A.J."/>
            <person name="Kelly S."/>
            <person name="Saint-Marcoux D."/>
            <person name="Proust H."/>
            <person name="Prescott H."/>
            <person name="Dolan L."/>
        </authorList>
    </citation>
    <scope>NUCLEOTIDE SEQUENCE [LARGE SCALE GENOMIC DNA]</scope>
    <source>
        <tissue evidence="1">Whole gametophyte</tissue>
    </source>
</reference>
<evidence type="ECO:0000313" key="1">
    <source>
        <dbReference type="EMBL" id="OAE23446.1"/>
    </source>
</evidence>
<keyword evidence="2" id="KW-1185">Reference proteome</keyword>
<sequence length="150" mass="16306">MSSTLAQWPKDAGIPVAEPWGSSLEGYRESSAAETGHVAIQRLDRRTSSGGRGPRTWSGHEYFRAPVSLYSPRRVCVVSLRLYGGGEASSRRLKKEQMSAGVEEKNGGCYFYAELGLCARMWGRRNGSLYLAPDGLAGEMREARGGTESG</sequence>
<organism evidence="1 2">
    <name type="scientific">Marchantia polymorpha subsp. ruderalis</name>
    <dbReference type="NCBI Taxonomy" id="1480154"/>
    <lineage>
        <taxon>Eukaryota</taxon>
        <taxon>Viridiplantae</taxon>
        <taxon>Streptophyta</taxon>
        <taxon>Embryophyta</taxon>
        <taxon>Marchantiophyta</taxon>
        <taxon>Marchantiopsida</taxon>
        <taxon>Marchantiidae</taxon>
        <taxon>Marchantiales</taxon>
        <taxon>Marchantiaceae</taxon>
        <taxon>Marchantia</taxon>
    </lineage>
</organism>
<dbReference type="Proteomes" id="UP000077202">
    <property type="component" value="Unassembled WGS sequence"/>
</dbReference>